<evidence type="ECO:0000256" key="1">
    <source>
        <dbReference type="ARBA" id="ARBA00007039"/>
    </source>
</evidence>
<reference evidence="4 5" key="1">
    <citation type="journal article" date="2020" name="Nat. Food">
        <title>A phased Vanilla planifolia genome enables genetic improvement of flavour and production.</title>
        <authorList>
            <person name="Hasing T."/>
            <person name="Tang H."/>
            <person name="Brym M."/>
            <person name="Khazi F."/>
            <person name="Huang T."/>
            <person name="Chambers A.H."/>
        </authorList>
    </citation>
    <scope>NUCLEOTIDE SEQUENCE [LARGE SCALE GENOMIC DNA]</scope>
    <source>
        <tissue evidence="4">Leaf</tissue>
    </source>
</reference>
<dbReference type="AlphaFoldDB" id="A0A835PE37"/>
<evidence type="ECO:0000313" key="5">
    <source>
        <dbReference type="Proteomes" id="UP000639772"/>
    </source>
</evidence>
<dbReference type="PANTHER" id="PTHR10381:SF6">
    <property type="entry name" value="ATP-DEPENDENT CLP PROTEASE PROTEOLYTIC SUBUNIT-RELATED PROTEIN 3, CHLOROPLASTIC"/>
    <property type="match status" value="1"/>
</dbReference>
<dbReference type="InterPro" id="IPR001907">
    <property type="entry name" value="ClpP"/>
</dbReference>
<dbReference type="GO" id="GO:0009536">
    <property type="term" value="C:plastid"/>
    <property type="evidence" value="ECO:0007669"/>
    <property type="project" value="UniProtKB-ARBA"/>
</dbReference>
<protein>
    <recommendedName>
        <fullName evidence="3">ATP-dependent Clp protease proteolytic subunit</fullName>
    </recommendedName>
</protein>
<dbReference type="GO" id="GO:0004252">
    <property type="term" value="F:serine-type endopeptidase activity"/>
    <property type="evidence" value="ECO:0007669"/>
    <property type="project" value="InterPro"/>
</dbReference>
<dbReference type="GO" id="GO:0051117">
    <property type="term" value="F:ATPase binding"/>
    <property type="evidence" value="ECO:0007669"/>
    <property type="project" value="TreeGrafter"/>
</dbReference>
<dbReference type="OrthoDB" id="2017408at2759"/>
<dbReference type="InterPro" id="IPR029045">
    <property type="entry name" value="ClpP/crotonase-like_dom_sf"/>
</dbReference>
<comment type="caution">
    <text evidence="4">The sequence shown here is derived from an EMBL/GenBank/DDBJ whole genome shotgun (WGS) entry which is preliminary data.</text>
</comment>
<proteinExistence type="inferred from homology"/>
<dbReference type="GO" id="GO:0009368">
    <property type="term" value="C:endopeptidase Clp complex"/>
    <property type="evidence" value="ECO:0007669"/>
    <property type="project" value="TreeGrafter"/>
</dbReference>
<dbReference type="PANTHER" id="PTHR10381">
    <property type="entry name" value="ATP-DEPENDENT CLP PROTEASE PROTEOLYTIC SUBUNIT"/>
    <property type="match status" value="1"/>
</dbReference>
<dbReference type="PRINTS" id="PR00127">
    <property type="entry name" value="CLPPROTEASEP"/>
</dbReference>
<comment type="similarity">
    <text evidence="1 3">Belongs to the peptidase S14 family.</text>
</comment>
<accession>A0A835PE37</accession>
<gene>
    <name evidence="4" type="ORF">HPP92_026595</name>
</gene>
<dbReference type="Proteomes" id="UP000639772">
    <property type="component" value="Unassembled WGS sequence"/>
</dbReference>
<dbReference type="Pfam" id="PF00574">
    <property type="entry name" value="CLP_protease"/>
    <property type="match status" value="1"/>
</dbReference>
<name>A0A835PE37_VANPL</name>
<dbReference type="GO" id="GO:0006515">
    <property type="term" value="P:protein quality control for misfolded or incompletely synthesized proteins"/>
    <property type="evidence" value="ECO:0007669"/>
    <property type="project" value="TreeGrafter"/>
</dbReference>
<evidence type="ECO:0000256" key="3">
    <source>
        <dbReference type="RuleBase" id="RU003567"/>
    </source>
</evidence>
<comment type="subunit">
    <text evidence="2">Component of the chloroplastic Clp protease core complex which consist of at least 16 proteins: CLPP4 (3 copies), CLPP5 (3 copies), CLPR4 (2 copies), ClpP1 (1 copy), CLPP6 (1 copy), CLPR2 (1 copy), CLPT1 (1 copy), CLPT2 (1 copy) and 3 copies of CLPP3 and/or CLPR1 and/or CLPR3. The core complex is organized in two heptameric rings, one containing CLPP3,4,5,6 in a 1:2:3:1 ratio and the other CLPP1 and CLPR1,2,3,4 in a 3:1:1:1:1 ratio.</text>
</comment>
<sequence length="324" mass="35892">MACGSLCSQTLFSRFPVSVSASFSSSSSPRRAVTGRISAARLPVVPLNPNDPFLSKLASVAASHPEALAISRKDSDTLPYVDLLCSPKLMATSDQLERSTFYRERRPRTPPPDLPSLLLSGRIVYLGMPMVPAVTELVVAQLLYLQWMDPMEPIYIYINSTGTTRDDGEPVAMEAQGLAIYDVLMQTKSDIYTLCLGVAAGQACLLLAAGQKGKRFMMPSSYAIIQQPRIPSYGMMQASDIAIRAKEVLTNRDTLVQLLAKHTGNPTDAIHHIMRRVRHMNAKQAIEFGVIDKILQHDPPPKTLKEIRPRKEWIRIDTRFTQGL</sequence>
<dbReference type="FunFam" id="3.90.226.10:FF:000020">
    <property type="entry name" value="ATP-dependent Clp protease proteolytic subunit"/>
    <property type="match status" value="1"/>
</dbReference>
<dbReference type="SUPFAM" id="SSF52096">
    <property type="entry name" value="ClpP/crotonase"/>
    <property type="match status" value="1"/>
</dbReference>
<dbReference type="CDD" id="cd07017">
    <property type="entry name" value="S14_ClpP_2"/>
    <property type="match status" value="1"/>
</dbReference>
<dbReference type="InterPro" id="IPR023562">
    <property type="entry name" value="ClpP/TepA"/>
</dbReference>
<evidence type="ECO:0000313" key="4">
    <source>
        <dbReference type="EMBL" id="KAG0450720.1"/>
    </source>
</evidence>
<dbReference type="Gene3D" id="3.90.226.10">
    <property type="entry name" value="2-enoyl-CoA Hydratase, Chain A, domain 1"/>
    <property type="match status" value="1"/>
</dbReference>
<organism evidence="4 5">
    <name type="scientific">Vanilla planifolia</name>
    <name type="common">Vanilla</name>
    <dbReference type="NCBI Taxonomy" id="51239"/>
    <lineage>
        <taxon>Eukaryota</taxon>
        <taxon>Viridiplantae</taxon>
        <taxon>Streptophyta</taxon>
        <taxon>Embryophyta</taxon>
        <taxon>Tracheophyta</taxon>
        <taxon>Spermatophyta</taxon>
        <taxon>Magnoliopsida</taxon>
        <taxon>Liliopsida</taxon>
        <taxon>Asparagales</taxon>
        <taxon>Orchidaceae</taxon>
        <taxon>Vanilloideae</taxon>
        <taxon>Vanilleae</taxon>
        <taxon>Vanilla</taxon>
    </lineage>
</organism>
<evidence type="ECO:0000256" key="2">
    <source>
        <dbReference type="ARBA" id="ARBA00062827"/>
    </source>
</evidence>
<dbReference type="EMBL" id="JADCNM010000094">
    <property type="protein sequence ID" value="KAG0450720.1"/>
    <property type="molecule type" value="Genomic_DNA"/>
</dbReference>
<dbReference type="GO" id="GO:0004176">
    <property type="term" value="F:ATP-dependent peptidase activity"/>
    <property type="evidence" value="ECO:0007669"/>
    <property type="project" value="InterPro"/>
</dbReference>